<evidence type="ECO:0000256" key="3">
    <source>
        <dbReference type="SAM" id="SignalP"/>
    </source>
</evidence>
<keyword evidence="5" id="KW-1185">Reference proteome</keyword>
<protein>
    <recommendedName>
        <fullName evidence="6">Preprotein translocase subunit Tim44</fullName>
    </recommendedName>
</protein>
<keyword evidence="2" id="KW-1133">Transmembrane helix</keyword>
<evidence type="ECO:0000256" key="2">
    <source>
        <dbReference type="SAM" id="Phobius"/>
    </source>
</evidence>
<dbReference type="Proteomes" id="UP001597180">
    <property type="component" value="Unassembled WGS sequence"/>
</dbReference>
<feature type="chain" id="PRO_5045458078" description="Preprotein translocase subunit Tim44" evidence="3">
    <location>
        <begin position="27"/>
        <end position="145"/>
    </location>
</feature>
<feature type="compositionally biased region" description="Low complexity" evidence="1">
    <location>
        <begin position="60"/>
        <end position="71"/>
    </location>
</feature>
<reference evidence="5" key="1">
    <citation type="journal article" date="2019" name="Int. J. Syst. Evol. Microbiol.">
        <title>The Global Catalogue of Microorganisms (GCM) 10K type strain sequencing project: providing services to taxonomists for standard genome sequencing and annotation.</title>
        <authorList>
            <consortium name="The Broad Institute Genomics Platform"/>
            <consortium name="The Broad Institute Genome Sequencing Center for Infectious Disease"/>
            <person name="Wu L."/>
            <person name="Ma J."/>
        </authorList>
    </citation>
    <scope>NUCLEOTIDE SEQUENCE [LARGE SCALE GENOMIC DNA]</scope>
    <source>
        <strain evidence="5">CCUG 53270</strain>
    </source>
</reference>
<dbReference type="PANTHER" id="PTHR41542">
    <property type="entry name" value="BLL5807 PROTEIN"/>
    <property type="match status" value="1"/>
</dbReference>
<evidence type="ECO:0000313" key="5">
    <source>
        <dbReference type="Proteomes" id="UP001597180"/>
    </source>
</evidence>
<organism evidence="4 5">
    <name type="scientific">Paenibacillus vulneris</name>
    <dbReference type="NCBI Taxonomy" id="1133364"/>
    <lineage>
        <taxon>Bacteria</taxon>
        <taxon>Bacillati</taxon>
        <taxon>Bacillota</taxon>
        <taxon>Bacilli</taxon>
        <taxon>Bacillales</taxon>
        <taxon>Paenibacillaceae</taxon>
        <taxon>Paenibacillus</taxon>
    </lineage>
</organism>
<evidence type="ECO:0008006" key="6">
    <source>
        <dbReference type="Google" id="ProtNLM"/>
    </source>
</evidence>
<feature type="region of interest" description="Disordered" evidence="1">
    <location>
        <begin position="31"/>
        <end position="71"/>
    </location>
</feature>
<sequence>MWKRLSIIMMACAVAFSFSAVGVADAAKYKSPKKSYSPSNTTQTPNSGVNKNDPAASKQTTNGTTNPTTATKPGFFSGGGFFKGMLIGGLAGMLFGGLFGNMGMLGNILGLLVNILAIFALIAIVVKLVQYFRDKRKFNNQPKRY</sequence>
<dbReference type="RefSeq" id="WP_079909056.1">
    <property type="nucleotide sequence ID" value="NZ_BAABJG010000026.1"/>
</dbReference>
<feature type="transmembrane region" description="Helical" evidence="2">
    <location>
        <begin position="81"/>
        <end position="99"/>
    </location>
</feature>
<comment type="caution">
    <text evidence="4">The sequence shown here is derived from an EMBL/GenBank/DDBJ whole genome shotgun (WGS) entry which is preliminary data.</text>
</comment>
<proteinExistence type="predicted"/>
<keyword evidence="3" id="KW-0732">Signal</keyword>
<dbReference type="EMBL" id="JBHTLU010000046">
    <property type="protein sequence ID" value="MFD1224575.1"/>
    <property type="molecule type" value="Genomic_DNA"/>
</dbReference>
<name>A0ABW3UY59_9BACL</name>
<accession>A0ABW3UY59</accession>
<keyword evidence="2" id="KW-0812">Transmembrane</keyword>
<feature type="signal peptide" evidence="3">
    <location>
        <begin position="1"/>
        <end position="26"/>
    </location>
</feature>
<feature type="compositionally biased region" description="Polar residues" evidence="1">
    <location>
        <begin position="40"/>
        <end position="50"/>
    </location>
</feature>
<feature type="transmembrane region" description="Helical" evidence="2">
    <location>
        <begin position="111"/>
        <end position="132"/>
    </location>
</feature>
<evidence type="ECO:0000313" key="4">
    <source>
        <dbReference type="EMBL" id="MFD1224575.1"/>
    </source>
</evidence>
<evidence type="ECO:0000256" key="1">
    <source>
        <dbReference type="SAM" id="MobiDB-lite"/>
    </source>
</evidence>
<dbReference type="PANTHER" id="PTHR41542:SF1">
    <property type="entry name" value="BLL5807 PROTEIN"/>
    <property type="match status" value="1"/>
</dbReference>
<gene>
    <name evidence="4" type="ORF">ACFQ4B_31155</name>
</gene>
<keyword evidence="2" id="KW-0472">Membrane</keyword>